<dbReference type="Gene3D" id="3.30.420.10">
    <property type="entry name" value="Ribonuclease H-like superfamily/Ribonuclease H"/>
    <property type="match status" value="1"/>
</dbReference>
<dbReference type="InterPro" id="IPR036397">
    <property type="entry name" value="RNaseH_sf"/>
</dbReference>
<protein>
    <submittedName>
        <fullName evidence="2">Uncharacterized protein</fullName>
    </submittedName>
</protein>
<dbReference type="Proteomes" id="UP001314205">
    <property type="component" value="Unassembled WGS sequence"/>
</dbReference>
<comment type="caution">
    <text evidence="2">The sequence shown here is derived from an EMBL/GenBank/DDBJ whole genome shotgun (WGS) entry which is preliminary data.</text>
</comment>
<organism evidence="2 3">
    <name type="scientific">Parnassius mnemosyne</name>
    <name type="common">clouded apollo</name>
    <dbReference type="NCBI Taxonomy" id="213953"/>
    <lineage>
        <taxon>Eukaryota</taxon>
        <taxon>Metazoa</taxon>
        <taxon>Ecdysozoa</taxon>
        <taxon>Arthropoda</taxon>
        <taxon>Hexapoda</taxon>
        <taxon>Insecta</taxon>
        <taxon>Pterygota</taxon>
        <taxon>Neoptera</taxon>
        <taxon>Endopterygota</taxon>
        <taxon>Lepidoptera</taxon>
        <taxon>Glossata</taxon>
        <taxon>Ditrysia</taxon>
        <taxon>Papilionoidea</taxon>
        <taxon>Papilionidae</taxon>
        <taxon>Parnassiinae</taxon>
        <taxon>Parnassini</taxon>
        <taxon>Parnassius</taxon>
        <taxon>Driopa</taxon>
    </lineage>
</organism>
<reference evidence="2 3" key="1">
    <citation type="submission" date="2023-11" db="EMBL/GenBank/DDBJ databases">
        <authorList>
            <person name="Hedman E."/>
            <person name="Englund M."/>
            <person name="Stromberg M."/>
            <person name="Nyberg Akerstrom W."/>
            <person name="Nylinder S."/>
            <person name="Jareborg N."/>
            <person name="Kallberg Y."/>
            <person name="Kronander E."/>
        </authorList>
    </citation>
    <scope>NUCLEOTIDE SEQUENCE [LARGE SCALE GENOMIC DNA]</scope>
</reference>
<evidence type="ECO:0000313" key="3">
    <source>
        <dbReference type="Proteomes" id="UP001314205"/>
    </source>
</evidence>
<feature type="region of interest" description="Disordered" evidence="1">
    <location>
        <begin position="1"/>
        <end position="21"/>
    </location>
</feature>
<name>A0AAV1LWU5_9NEOP</name>
<dbReference type="AlphaFoldDB" id="A0AAV1LWU5"/>
<dbReference type="GO" id="GO:0003676">
    <property type="term" value="F:nucleic acid binding"/>
    <property type="evidence" value="ECO:0007669"/>
    <property type="project" value="InterPro"/>
</dbReference>
<evidence type="ECO:0000313" key="2">
    <source>
        <dbReference type="EMBL" id="CAK1599900.1"/>
    </source>
</evidence>
<gene>
    <name evidence="2" type="ORF">PARMNEM_LOCUS18719</name>
</gene>
<evidence type="ECO:0000256" key="1">
    <source>
        <dbReference type="SAM" id="MobiDB-lite"/>
    </source>
</evidence>
<accession>A0AAV1LWU5</accession>
<dbReference type="EMBL" id="CAVLGL010000115">
    <property type="protein sequence ID" value="CAK1599900.1"/>
    <property type="molecule type" value="Genomic_DNA"/>
</dbReference>
<keyword evidence="3" id="KW-1185">Reference proteome</keyword>
<sequence>MKVTKRRPPVPGGPAIPGYGGDHGNGGAWGANNLRWRFGCHLRRLDLATYNARTIHGMTWDRIALSWIILRCHWTAHEDCQNYLWRFFNQKSQDFYSNGIISLPTRWLQVIEQNGTYIL</sequence>
<proteinExistence type="predicted"/>